<evidence type="ECO:0000256" key="7">
    <source>
        <dbReference type="SAM" id="Phobius"/>
    </source>
</evidence>
<feature type="transmembrane region" description="Helical" evidence="7">
    <location>
        <begin position="21"/>
        <end position="47"/>
    </location>
</feature>
<keyword evidence="3" id="KW-1003">Cell membrane</keyword>
<dbReference type="PANTHER" id="PTHR30489:SF0">
    <property type="entry name" value="LIPOPROTEIN-RELEASING SYSTEM TRANSMEMBRANE PROTEIN LOLE"/>
    <property type="match status" value="1"/>
</dbReference>
<accession>A0A150Y0N6</accession>
<dbReference type="InterPro" id="IPR051447">
    <property type="entry name" value="Lipoprotein-release_system"/>
</dbReference>
<evidence type="ECO:0000256" key="6">
    <source>
        <dbReference type="ARBA" id="ARBA00023136"/>
    </source>
</evidence>
<feature type="domain" description="ABC3 transporter permease C-terminal" evidence="8">
    <location>
        <begin position="280"/>
        <end position="401"/>
    </location>
</feature>
<evidence type="ECO:0000259" key="9">
    <source>
        <dbReference type="Pfam" id="PF12704"/>
    </source>
</evidence>
<organism evidence="10 11">
    <name type="scientific">Roseivirga seohaensis</name>
    <dbReference type="NCBI Taxonomy" id="1914963"/>
    <lineage>
        <taxon>Bacteria</taxon>
        <taxon>Pseudomonadati</taxon>
        <taxon>Bacteroidota</taxon>
        <taxon>Cytophagia</taxon>
        <taxon>Cytophagales</taxon>
        <taxon>Roseivirgaceae</taxon>
        <taxon>Roseivirga</taxon>
    </lineage>
</organism>
<keyword evidence="4 7" id="KW-0812">Transmembrane</keyword>
<dbReference type="Pfam" id="PF02687">
    <property type="entry name" value="FtsX"/>
    <property type="match status" value="1"/>
</dbReference>
<name>A0A150Y0N6_9BACT</name>
<gene>
    <name evidence="10" type="ORF">AWW67_04665</name>
</gene>
<reference evidence="10 11" key="1">
    <citation type="submission" date="2016-01" db="EMBL/GenBank/DDBJ databases">
        <title>Genome sequencing of Roseivirga seohaensis SW-152.</title>
        <authorList>
            <person name="Selvaratnam C."/>
            <person name="Thevarajoo S."/>
            <person name="Goh K.M."/>
            <person name="Ee R."/>
            <person name="Chan K.-G."/>
            <person name="Chong C.S."/>
        </authorList>
    </citation>
    <scope>NUCLEOTIDE SEQUENCE [LARGE SCALE GENOMIC DNA]</scope>
    <source>
        <strain evidence="10 11">SW-152</strain>
    </source>
</reference>
<keyword evidence="5 7" id="KW-1133">Transmembrane helix</keyword>
<feature type="transmembrane region" description="Helical" evidence="7">
    <location>
        <begin position="374"/>
        <end position="393"/>
    </location>
</feature>
<dbReference type="PANTHER" id="PTHR30489">
    <property type="entry name" value="LIPOPROTEIN-RELEASING SYSTEM TRANSMEMBRANE PROTEIN LOLE"/>
    <property type="match status" value="1"/>
</dbReference>
<dbReference type="Pfam" id="PF12704">
    <property type="entry name" value="MacB_PCD"/>
    <property type="match status" value="1"/>
</dbReference>
<comment type="similarity">
    <text evidence="2">Belongs to the ABC-4 integral membrane protein family. LolC/E subfamily.</text>
</comment>
<evidence type="ECO:0000256" key="3">
    <source>
        <dbReference type="ARBA" id="ARBA00022475"/>
    </source>
</evidence>
<evidence type="ECO:0008006" key="12">
    <source>
        <dbReference type="Google" id="ProtNLM"/>
    </source>
</evidence>
<dbReference type="EMBL" id="LRPB01000023">
    <property type="protein sequence ID" value="KYG84405.1"/>
    <property type="molecule type" value="Genomic_DNA"/>
</dbReference>
<comment type="subcellular location">
    <subcellularLocation>
        <location evidence="1">Cell membrane</location>
        <topology evidence="1">Multi-pass membrane protein</topology>
    </subcellularLocation>
</comment>
<feature type="domain" description="MacB-like periplasmic core" evidence="9">
    <location>
        <begin position="26"/>
        <end position="247"/>
    </location>
</feature>
<comment type="caution">
    <text evidence="10">The sequence shown here is derived from an EMBL/GenBank/DDBJ whole genome shotgun (WGS) entry which is preliminary data.</text>
</comment>
<protein>
    <recommendedName>
        <fullName evidence="12">ABC transporter permease</fullName>
    </recommendedName>
</protein>
<evidence type="ECO:0000313" key="11">
    <source>
        <dbReference type="Proteomes" id="UP000075663"/>
    </source>
</evidence>
<evidence type="ECO:0000256" key="2">
    <source>
        <dbReference type="ARBA" id="ARBA00005236"/>
    </source>
</evidence>
<evidence type="ECO:0000256" key="5">
    <source>
        <dbReference type="ARBA" id="ARBA00022989"/>
    </source>
</evidence>
<evidence type="ECO:0000259" key="8">
    <source>
        <dbReference type="Pfam" id="PF02687"/>
    </source>
</evidence>
<evidence type="ECO:0000313" key="10">
    <source>
        <dbReference type="EMBL" id="KYG84405.1"/>
    </source>
</evidence>
<feature type="transmembrane region" description="Helical" evidence="7">
    <location>
        <begin position="330"/>
        <end position="354"/>
    </location>
</feature>
<evidence type="ECO:0000256" key="1">
    <source>
        <dbReference type="ARBA" id="ARBA00004651"/>
    </source>
</evidence>
<keyword evidence="6 7" id="KW-0472">Membrane</keyword>
<dbReference type="InterPro" id="IPR025857">
    <property type="entry name" value="MacB_PCD"/>
</dbReference>
<dbReference type="GO" id="GO:0098797">
    <property type="term" value="C:plasma membrane protein complex"/>
    <property type="evidence" value="ECO:0007669"/>
    <property type="project" value="TreeGrafter"/>
</dbReference>
<dbReference type="AlphaFoldDB" id="A0A150Y0N6"/>
<dbReference type="STRING" id="1914963.AWW67_04665"/>
<dbReference type="GO" id="GO:0044874">
    <property type="term" value="P:lipoprotein localization to outer membrane"/>
    <property type="evidence" value="ECO:0007669"/>
    <property type="project" value="TreeGrafter"/>
</dbReference>
<proteinExistence type="inferred from homology"/>
<sequence length="409" mass="45441">MLNLSSFIAKRYFASKKKKNFIQVLSWISVIGVAIGTAALIVVLSVFNGLQDFVRSVYNSFDAPLTIQASVGKSFEMTPELRAKVESIEGVNIVTEVIEDNALILFQDQQVVAKIKGVDSNYASVNRLDTFLVRGKMKLKEGDINYAILGTGVAYNLSLRIDVNSYGMQIVYPKKLRPGMPVTNNSITRKSIVPAAIFNIEPVYNESYVFVPLSFAQDLMDYENKRTSIELYLDEGVSINKIKEEVSNRLGNEFEVLDSDELHSSLLKAIKIEKLFAYITLSFIMAIASFNIFFTLSMLAIEKKRDISVLYSFGATSQFIRQIFLKQGSIISLVGSVIGLLAGLALCLLQQKFGLVSMGMQSAVMNAYPVKLEVTDFIMVGVSIFLITILISYRPAIIASRVETVKNLN</sequence>
<feature type="transmembrane region" description="Helical" evidence="7">
    <location>
        <begin position="275"/>
        <end position="301"/>
    </location>
</feature>
<dbReference type="InterPro" id="IPR003838">
    <property type="entry name" value="ABC3_permease_C"/>
</dbReference>
<evidence type="ECO:0000256" key="4">
    <source>
        <dbReference type="ARBA" id="ARBA00022692"/>
    </source>
</evidence>
<dbReference type="Proteomes" id="UP000075663">
    <property type="component" value="Unassembled WGS sequence"/>
</dbReference>